<reference evidence="1 2" key="1">
    <citation type="submission" date="2021-03" db="EMBL/GenBank/DDBJ databases">
        <title>Genomic Encyclopedia of Type Strains, Phase IV (KMG-IV): sequencing the most valuable type-strain genomes for metagenomic binning, comparative biology and taxonomic classification.</title>
        <authorList>
            <person name="Goeker M."/>
        </authorList>
    </citation>
    <scope>NUCLEOTIDE SEQUENCE [LARGE SCALE GENOMIC DNA]</scope>
    <source>
        <strain evidence="1 2">DSM 26427</strain>
    </source>
</reference>
<keyword evidence="2" id="KW-1185">Reference proteome</keyword>
<organism evidence="1 2">
    <name type="scientific">Rhizobium herbae</name>
    <dbReference type="NCBI Taxonomy" id="508661"/>
    <lineage>
        <taxon>Bacteria</taxon>
        <taxon>Pseudomonadati</taxon>
        <taxon>Pseudomonadota</taxon>
        <taxon>Alphaproteobacteria</taxon>
        <taxon>Hyphomicrobiales</taxon>
        <taxon>Rhizobiaceae</taxon>
        <taxon>Rhizobium/Agrobacterium group</taxon>
        <taxon>Rhizobium</taxon>
    </lineage>
</organism>
<dbReference type="Proteomes" id="UP000823786">
    <property type="component" value="Unassembled WGS sequence"/>
</dbReference>
<gene>
    <name evidence="1" type="ORF">J2Z75_004402</name>
</gene>
<dbReference type="EMBL" id="JAGGJV010000008">
    <property type="protein sequence ID" value="MBP1860881.1"/>
    <property type="molecule type" value="Genomic_DNA"/>
</dbReference>
<protein>
    <submittedName>
        <fullName evidence="1">Uncharacterized protein</fullName>
    </submittedName>
</protein>
<name>A0ABS4ESF1_9HYPH</name>
<dbReference type="RefSeq" id="WP_209854867.1">
    <property type="nucleotide sequence ID" value="NZ_JAGGJV010000008.1"/>
</dbReference>
<evidence type="ECO:0000313" key="1">
    <source>
        <dbReference type="EMBL" id="MBP1860881.1"/>
    </source>
</evidence>
<comment type="caution">
    <text evidence="1">The sequence shown here is derived from an EMBL/GenBank/DDBJ whole genome shotgun (WGS) entry which is preliminary data.</text>
</comment>
<proteinExistence type="predicted"/>
<accession>A0ABS4ESF1</accession>
<evidence type="ECO:0000313" key="2">
    <source>
        <dbReference type="Proteomes" id="UP000823786"/>
    </source>
</evidence>
<sequence length="71" mass="7882">MARISVLLWGERAGEPKFLTATGLRETLRLAFGPDDERVSFVCRQVEETGRCELGDESGQSGYVIEKVLHA</sequence>